<reference evidence="7 8" key="1">
    <citation type="submission" date="2019-03" db="EMBL/GenBank/DDBJ databases">
        <title>Genomic Encyclopedia of Type Strains, Phase IV (KMG-IV): sequencing the most valuable type-strain genomes for metagenomic binning, comparative biology and taxonomic classification.</title>
        <authorList>
            <person name="Goeker M."/>
        </authorList>
    </citation>
    <scope>NUCLEOTIDE SEQUENCE [LARGE SCALE GENOMIC DNA]</scope>
    <source>
        <strain evidence="7 8">DSM 103428</strain>
    </source>
</reference>
<organism evidence="7 8">
    <name type="scientific">Acidipila rosea</name>
    <dbReference type="NCBI Taxonomy" id="768535"/>
    <lineage>
        <taxon>Bacteria</taxon>
        <taxon>Pseudomonadati</taxon>
        <taxon>Acidobacteriota</taxon>
        <taxon>Terriglobia</taxon>
        <taxon>Terriglobales</taxon>
        <taxon>Acidobacteriaceae</taxon>
        <taxon>Acidipila</taxon>
    </lineage>
</organism>
<proteinExistence type="predicted"/>
<evidence type="ECO:0000256" key="2">
    <source>
        <dbReference type="ARBA" id="ARBA00012137"/>
    </source>
</evidence>
<evidence type="ECO:0000256" key="4">
    <source>
        <dbReference type="ARBA" id="ARBA00022741"/>
    </source>
</evidence>
<name>A0A4R1KZ03_9BACT</name>
<dbReference type="Pfam" id="PF00485">
    <property type="entry name" value="PRK"/>
    <property type="match status" value="1"/>
</dbReference>
<dbReference type="EC" id="2.7.1.48" evidence="2"/>
<feature type="domain" description="Phosphoribulokinase/uridine kinase" evidence="6">
    <location>
        <begin position="6"/>
        <end position="182"/>
    </location>
</feature>
<comment type="caution">
    <text evidence="7">The sequence shown here is derived from an EMBL/GenBank/DDBJ whole genome shotgun (WGS) entry which is preliminary data.</text>
</comment>
<protein>
    <recommendedName>
        <fullName evidence="2">uridine/cytidine kinase</fullName>
        <ecNumber evidence="2">2.7.1.48</ecNumber>
    </recommendedName>
</protein>
<keyword evidence="3" id="KW-0808">Transferase</keyword>
<dbReference type="SUPFAM" id="SSF52540">
    <property type="entry name" value="P-loop containing nucleoside triphosphate hydrolases"/>
    <property type="match status" value="1"/>
</dbReference>
<dbReference type="NCBIfam" id="NF004018">
    <property type="entry name" value="PRK05480.1"/>
    <property type="match status" value="1"/>
</dbReference>
<evidence type="ECO:0000256" key="1">
    <source>
        <dbReference type="ARBA" id="ARBA00004690"/>
    </source>
</evidence>
<sequence>MSRPVILGIAGCSGSGKTTLAQELARELEGTHLHLDHYYRDLSHLTYEQRCQQNFDHPDALELPLLLSHLRELAAGRSVELPQYDFTTHTRKPGITEHIFERHLLLVDGIFALHYDNLRPLYDLSIYVDTPDEVCYGRRLARDVRERGRSPEVVAAHYADTVRPMAEKYVRPSAQYADVIADGTSSLDWSIEQVLSALRKRGLLKLLEAGMNSYLGHM</sequence>
<dbReference type="EMBL" id="SMGK01000006">
    <property type="protein sequence ID" value="TCK70785.1"/>
    <property type="molecule type" value="Genomic_DNA"/>
</dbReference>
<dbReference type="GO" id="GO:0044206">
    <property type="term" value="P:UMP salvage"/>
    <property type="evidence" value="ECO:0007669"/>
    <property type="project" value="UniProtKB-UniPathway"/>
</dbReference>
<dbReference type="InterPro" id="IPR006083">
    <property type="entry name" value="PRK/URK"/>
</dbReference>
<evidence type="ECO:0000313" key="7">
    <source>
        <dbReference type="EMBL" id="TCK70785.1"/>
    </source>
</evidence>
<evidence type="ECO:0000256" key="3">
    <source>
        <dbReference type="ARBA" id="ARBA00022679"/>
    </source>
</evidence>
<dbReference type="GO" id="GO:0004849">
    <property type="term" value="F:uridine kinase activity"/>
    <property type="evidence" value="ECO:0007669"/>
    <property type="project" value="UniProtKB-EC"/>
</dbReference>
<keyword evidence="8" id="KW-1185">Reference proteome</keyword>
<dbReference type="UniPathway" id="UPA00574">
    <property type="reaction ID" value="UER00637"/>
</dbReference>
<evidence type="ECO:0000259" key="6">
    <source>
        <dbReference type="Pfam" id="PF00485"/>
    </source>
</evidence>
<dbReference type="OrthoDB" id="9777642at2"/>
<dbReference type="Proteomes" id="UP000295210">
    <property type="component" value="Unassembled WGS sequence"/>
</dbReference>
<dbReference type="PANTHER" id="PTHR10285">
    <property type="entry name" value="URIDINE KINASE"/>
    <property type="match status" value="1"/>
</dbReference>
<dbReference type="InterPro" id="IPR027417">
    <property type="entry name" value="P-loop_NTPase"/>
</dbReference>
<keyword evidence="4" id="KW-0547">Nucleotide-binding</keyword>
<dbReference type="PRINTS" id="PR00988">
    <property type="entry name" value="URIDINKINASE"/>
</dbReference>
<dbReference type="InterPro" id="IPR000764">
    <property type="entry name" value="Uridine_kinase-like"/>
</dbReference>
<dbReference type="AlphaFoldDB" id="A0A4R1KZ03"/>
<dbReference type="Gene3D" id="3.40.50.300">
    <property type="entry name" value="P-loop containing nucleotide triphosphate hydrolases"/>
    <property type="match status" value="1"/>
</dbReference>
<evidence type="ECO:0000313" key="8">
    <source>
        <dbReference type="Proteomes" id="UP000295210"/>
    </source>
</evidence>
<gene>
    <name evidence="7" type="ORF">C7378_3174</name>
</gene>
<comment type="pathway">
    <text evidence="1">Pyrimidine metabolism; UMP biosynthesis via salvage pathway; UMP from uridine: step 1/1.</text>
</comment>
<dbReference type="CDD" id="cd02023">
    <property type="entry name" value="UMPK"/>
    <property type="match status" value="1"/>
</dbReference>
<evidence type="ECO:0000256" key="5">
    <source>
        <dbReference type="ARBA" id="ARBA00022777"/>
    </source>
</evidence>
<dbReference type="RefSeq" id="WP_131998813.1">
    <property type="nucleotide sequence ID" value="NZ_SMGK01000006.1"/>
</dbReference>
<dbReference type="GO" id="GO:0005524">
    <property type="term" value="F:ATP binding"/>
    <property type="evidence" value="ECO:0007669"/>
    <property type="project" value="InterPro"/>
</dbReference>
<accession>A0A4R1KZ03</accession>
<keyword evidence="5 7" id="KW-0418">Kinase</keyword>